<dbReference type="Pfam" id="PF00365">
    <property type="entry name" value="PFK"/>
    <property type="match status" value="1"/>
</dbReference>
<dbReference type="GO" id="GO:0016208">
    <property type="term" value="F:AMP binding"/>
    <property type="evidence" value="ECO:0007669"/>
    <property type="project" value="TreeGrafter"/>
</dbReference>
<name>A0A845ERI6_9BACL</name>
<dbReference type="Gene3D" id="3.40.50.460">
    <property type="entry name" value="Phosphofructokinase domain"/>
    <property type="match status" value="1"/>
</dbReference>
<sequence>MKKVAIGQAGGPTAVINATLAGFVKEIERDHSLLFIQNGYEGLAHGMYLDGDDEMLRRIHLHRDVPGACLGSGRFPLKDEHIEKGLRLLKAQGVDVLVFIGGNGTMEALAKVQAEAKRQNISLQVLGLPKTVDNDLGGTDHAPGFGSSARYVAQATRDMSRDLASMQNFEKVRVLETMGRNAGWLAAASGLLKAYEEEGPHFIGIPERPIQAEMLLENVNTALNRFGYATVVVSEGVRFGKAGQVTRGNVSGRTVLGGISSEIASYLKSELNVMTRAELLGMNQRSFSEVVSDVDREEAYRVGSVGGEWIREGVSNVMVSIQRNAHHRYSVKMTPIELRKVVAAGERVMPEVFIEDRKAYYEWLKPLIGEDIRSYPQPLRRTEMYVD</sequence>
<dbReference type="PANTHER" id="PTHR13697:SF52">
    <property type="entry name" value="ATP-DEPENDENT 6-PHOSPHOFRUCTOKINASE 3"/>
    <property type="match status" value="1"/>
</dbReference>
<feature type="binding site" evidence="9">
    <location>
        <position position="235"/>
    </location>
    <ligand>
        <name>substrate</name>
    </ligand>
</feature>
<keyword evidence="7 9" id="KW-0460">Magnesium</keyword>
<evidence type="ECO:0000313" key="12">
    <source>
        <dbReference type="Proteomes" id="UP000447833"/>
    </source>
</evidence>
<evidence type="ECO:0000256" key="3">
    <source>
        <dbReference type="ARBA" id="ARBA00022490"/>
    </source>
</evidence>
<dbReference type="EMBL" id="WMEY01000001">
    <property type="protein sequence ID" value="MYL62027.1"/>
    <property type="molecule type" value="Genomic_DNA"/>
</dbReference>
<reference evidence="11 12" key="1">
    <citation type="submission" date="2019-11" db="EMBL/GenBank/DDBJ databases">
        <title>Genome sequences of 17 halophilic strains isolated from different environments.</title>
        <authorList>
            <person name="Furrow R.E."/>
        </authorList>
    </citation>
    <scope>NUCLEOTIDE SEQUENCE [LARGE SCALE GENOMIC DNA]</scope>
    <source>
        <strain evidence="11 12">22506_14_FS</strain>
    </source>
</reference>
<dbReference type="GO" id="GO:0047334">
    <property type="term" value="F:diphosphate-fructose-6-phosphate 1-phosphotransferase activity"/>
    <property type="evidence" value="ECO:0007669"/>
    <property type="project" value="UniProtKB-EC"/>
</dbReference>
<organism evidence="11 12">
    <name type="scientific">Guptibacillus hwajinpoensis</name>
    <dbReference type="NCBI Taxonomy" id="208199"/>
    <lineage>
        <taxon>Bacteria</taxon>
        <taxon>Bacillati</taxon>
        <taxon>Bacillota</taxon>
        <taxon>Bacilli</taxon>
        <taxon>Bacillales</taxon>
        <taxon>Guptibacillaceae</taxon>
        <taxon>Guptibacillus</taxon>
    </lineage>
</organism>
<evidence type="ECO:0000256" key="1">
    <source>
        <dbReference type="ARBA" id="ARBA00001946"/>
    </source>
</evidence>
<accession>A0A845ERI6</accession>
<dbReference type="HAMAP" id="MF_01978">
    <property type="entry name" value="Phosphofructokinase_II_B2"/>
    <property type="match status" value="1"/>
</dbReference>
<dbReference type="Proteomes" id="UP000447833">
    <property type="component" value="Unassembled WGS sequence"/>
</dbReference>
<evidence type="ECO:0000256" key="8">
    <source>
        <dbReference type="ARBA" id="ARBA00023152"/>
    </source>
</evidence>
<evidence type="ECO:0000256" key="4">
    <source>
        <dbReference type="ARBA" id="ARBA00022679"/>
    </source>
</evidence>
<feature type="binding site" evidence="9">
    <location>
        <position position="11"/>
    </location>
    <ligand>
        <name>diphosphate</name>
        <dbReference type="ChEBI" id="CHEBI:33019"/>
    </ligand>
</feature>
<comment type="cofactor">
    <cofactor evidence="1 9">
        <name>Mg(2+)</name>
        <dbReference type="ChEBI" id="CHEBI:18420"/>
    </cofactor>
</comment>
<gene>
    <name evidence="9" type="primary">pfp</name>
    <name evidence="11" type="ORF">GLW07_01530</name>
</gene>
<comment type="caution">
    <text evidence="9">Lacks conserved residue(s) required for the propagation of feature annotation.</text>
</comment>
<keyword evidence="4 9" id="KW-0808">Transferase</keyword>
<comment type="catalytic activity">
    <reaction evidence="9">
        <text>beta-D-fructose 6-phosphate + diphosphate = beta-D-fructose 1,6-bisphosphate + phosphate + H(+)</text>
        <dbReference type="Rhea" id="RHEA:13613"/>
        <dbReference type="ChEBI" id="CHEBI:15378"/>
        <dbReference type="ChEBI" id="CHEBI:32966"/>
        <dbReference type="ChEBI" id="CHEBI:33019"/>
        <dbReference type="ChEBI" id="CHEBI:43474"/>
        <dbReference type="ChEBI" id="CHEBI:57634"/>
        <dbReference type="EC" id="2.7.1.90"/>
    </reaction>
</comment>
<comment type="pathway">
    <text evidence="2 9">Carbohydrate degradation; glycolysis; D-glyceraldehyde 3-phosphate and glycerone phosphate from D-glucose: step 3/4.</text>
</comment>
<evidence type="ECO:0000256" key="9">
    <source>
        <dbReference type="HAMAP-Rule" id="MF_01978"/>
    </source>
</evidence>
<proteinExistence type="inferred from homology"/>
<evidence type="ECO:0000256" key="7">
    <source>
        <dbReference type="ARBA" id="ARBA00022842"/>
    </source>
</evidence>
<dbReference type="GO" id="GO:0005524">
    <property type="term" value="F:ATP binding"/>
    <property type="evidence" value="ECO:0007669"/>
    <property type="project" value="TreeGrafter"/>
</dbReference>
<dbReference type="NCBIfam" id="NF010675">
    <property type="entry name" value="PRK14072.1"/>
    <property type="match status" value="1"/>
</dbReference>
<dbReference type="GO" id="GO:0070095">
    <property type="term" value="F:fructose-6-phosphate binding"/>
    <property type="evidence" value="ECO:0007669"/>
    <property type="project" value="TreeGrafter"/>
</dbReference>
<dbReference type="InterPro" id="IPR022953">
    <property type="entry name" value="ATP_PFK"/>
</dbReference>
<keyword evidence="3 9" id="KW-0963">Cytoplasm</keyword>
<dbReference type="PRINTS" id="PR00476">
    <property type="entry name" value="PHFRCTKINASE"/>
</dbReference>
<evidence type="ECO:0000256" key="2">
    <source>
        <dbReference type="ARBA" id="ARBA00004679"/>
    </source>
</evidence>
<dbReference type="PIRSF" id="PIRSF036483">
    <property type="entry name" value="PFK_XF0274"/>
    <property type="match status" value="1"/>
</dbReference>
<keyword evidence="8 9" id="KW-0324">Glycolysis</keyword>
<evidence type="ECO:0000256" key="6">
    <source>
        <dbReference type="ARBA" id="ARBA00022777"/>
    </source>
</evidence>
<dbReference type="InterPro" id="IPR035966">
    <property type="entry name" value="PKF_sf"/>
</dbReference>
<feature type="site" description="Important for catalytic activity; stabilizes the transition state when the phosphoryl donor is PPi" evidence="9">
    <location>
        <position position="130"/>
    </location>
</feature>
<dbReference type="GO" id="GO:0030388">
    <property type="term" value="P:fructose 1,6-bisphosphate metabolic process"/>
    <property type="evidence" value="ECO:0007669"/>
    <property type="project" value="TreeGrafter"/>
</dbReference>
<feature type="domain" description="Phosphofructokinase" evidence="10">
    <location>
        <begin position="3"/>
        <end position="302"/>
    </location>
</feature>
<feature type="binding site" evidence="9">
    <location>
        <begin position="178"/>
        <end position="180"/>
    </location>
    <ligand>
        <name>substrate</name>
    </ligand>
</feature>
<dbReference type="UniPathway" id="UPA00109">
    <property type="reaction ID" value="UER00182"/>
</dbReference>
<dbReference type="PANTHER" id="PTHR13697">
    <property type="entry name" value="PHOSPHOFRUCTOKINASE"/>
    <property type="match status" value="1"/>
</dbReference>
<comment type="subunit">
    <text evidence="9">Homodimer.</text>
</comment>
<dbReference type="SUPFAM" id="SSF53784">
    <property type="entry name" value="Phosphofructokinase"/>
    <property type="match status" value="1"/>
</dbReference>
<protein>
    <recommendedName>
        <fullName evidence="9">Pyrophosphate--fructose 6-phosphate 1-phosphotransferase</fullName>
        <ecNumber evidence="9">2.7.1.90</ecNumber>
    </recommendedName>
    <alternativeName>
        <fullName evidence="9">6-phosphofructokinase, pyrophosphate dependent</fullName>
    </alternativeName>
    <alternativeName>
        <fullName evidence="9">PPi-dependent phosphofructokinase</fullName>
        <shortName evidence="9">PPi-PFK</shortName>
    </alternativeName>
    <alternativeName>
        <fullName evidence="9">Pyrophosphate-dependent 6-phosphofructose-1-kinase</fullName>
    </alternativeName>
</protein>
<comment type="caution">
    <text evidence="11">The sequence shown here is derived from an EMBL/GenBank/DDBJ whole genome shotgun (WGS) entry which is preliminary data.</text>
</comment>
<dbReference type="GO" id="GO:0006002">
    <property type="term" value="P:fructose 6-phosphate metabolic process"/>
    <property type="evidence" value="ECO:0007669"/>
    <property type="project" value="InterPro"/>
</dbReference>
<dbReference type="GO" id="GO:0005945">
    <property type="term" value="C:6-phosphofructokinase complex"/>
    <property type="evidence" value="ECO:0007669"/>
    <property type="project" value="TreeGrafter"/>
</dbReference>
<evidence type="ECO:0000256" key="5">
    <source>
        <dbReference type="ARBA" id="ARBA00022723"/>
    </source>
</evidence>
<comment type="similarity">
    <text evidence="9">Belongs to the phosphofructokinase type A (PFKA) family. PPi-dependent PFK group II subfamily. Clade 'B2' sub-subfamily.</text>
</comment>
<dbReference type="GO" id="GO:0046872">
    <property type="term" value="F:metal ion binding"/>
    <property type="evidence" value="ECO:0007669"/>
    <property type="project" value="UniProtKB-KW"/>
</dbReference>
<dbReference type="GO" id="GO:0042802">
    <property type="term" value="F:identical protein binding"/>
    <property type="evidence" value="ECO:0007669"/>
    <property type="project" value="TreeGrafter"/>
</dbReference>
<feature type="binding site" evidence="9">
    <location>
        <begin position="131"/>
        <end position="133"/>
    </location>
    <ligand>
        <name>substrate</name>
    </ligand>
</feature>
<comment type="subcellular location">
    <subcellularLocation>
        <location evidence="9">Cytoplasm</location>
    </subcellularLocation>
</comment>
<keyword evidence="5 9" id="KW-0479">Metal-binding</keyword>
<dbReference type="Gene3D" id="3.40.50.450">
    <property type="match status" value="1"/>
</dbReference>
<dbReference type="InterPro" id="IPR000023">
    <property type="entry name" value="Phosphofructokinase_dom"/>
</dbReference>
<evidence type="ECO:0000259" key="10">
    <source>
        <dbReference type="Pfam" id="PF00365"/>
    </source>
</evidence>
<dbReference type="InterPro" id="IPR011404">
    <property type="entry name" value="PPi-PFK"/>
</dbReference>
<dbReference type="GO" id="GO:0061621">
    <property type="term" value="P:canonical glycolysis"/>
    <property type="evidence" value="ECO:0007669"/>
    <property type="project" value="TreeGrafter"/>
</dbReference>
<evidence type="ECO:0000313" key="11">
    <source>
        <dbReference type="EMBL" id="MYL62027.1"/>
    </source>
</evidence>
<dbReference type="RefSeq" id="WP_160917926.1">
    <property type="nucleotide sequence ID" value="NZ_WMEY01000001.1"/>
</dbReference>
<dbReference type="EC" id="2.7.1.90" evidence="9"/>
<dbReference type="AlphaFoldDB" id="A0A845ERI6"/>
<dbReference type="GO" id="GO:0048029">
    <property type="term" value="F:monosaccharide binding"/>
    <property type="evidence" value="ECO:0007669"/>
    <property type="project" value="TreeGrafter"/>
</dbReference>
<dbReference type="GO" id="GO:0003872">
    <property type="term" value="F:6-phosphofructokinase activity"/>
    <property type="evidence" value="ECO:0007669"/>
    <property type="project" value="UniProtKB-UniRule"/>
</dbReference>
<keyword evidence="6 9" id="KW-0418">Kinase</keyword>
<feature type="active site" description="Proton acceptor" evidence="9">
    <location>
        <position position="133"/>
    </location>
</feature>
<comment type="activity regulation">
    <text evidence="9">Non-allosteric.</text>
</comment>
<feature type="binding site" evidence="9">
    <location>
        <position position="103"/>
    </location>
    <ligand>
        <name>Mg(2+)</name>
        <dbReference type="ChEBI" id="CHEBI:18420"/>
        <note>catalytic</note>
    </ligand>
</feature>
<comment type="function">
    <text evidence="9">Catalyzes the phosphorylation of D-fructose 6-phosphate, the first committing step of glycolysis. Uses inorganic phosphate (PPi) as phosphoryl donor instead of ATP like common ATP-dependent phosphofructokinases (ATP-PFKs), which renders the reaction reversible, and can thus function both in glycolysis and gluconeogenesis. Consistently, PPi-PFK can replace the enzymes of both the forward (ATP-PFK) and reverse (fructose-bisphosphatase (FBPase)) reactions.</text>
</comment>